<evidence type="ECO:0000313" key="3">
    <source>
        <dbReference type="Proteomes" id="UP000237481"/>
    </source>
</evidence>
<proteinExistence type="predicted"/>
<organism evidence="2 3">
    <name type="scientific">Tolypocladium paradoxum</name>
    <dbReference type="NCBI Taxonomy" id="94208"/>
    <lineage>
        <taxon>Eukaryota</taxon>
        <taxon>Fungi</taxon>
        <taxon>Dikarya</taxon>
        <taxon>Ascomycota</taxon>
        <taxon>Pezizomycotina</taxon>
        <taxon>Sordariomycetes</taxon>
        <taxon>Hypocreomycetidae</taxon>
        <taxon>Hypocreales</taxon>
        <taxon>Ophiocordycipitaceae</taxon>
        <taxon>Tolypocladium</taxon>
    </lineage>
</organism>
<evidence type="ECO:0000313" key="2">
    <source>
        <dbReference type="EMBL" id="POR31147.1"/>
    </source>
</evidence>
<dbReference type="Proteomes" id="UP000237481">
    <property type="component" value="Unassembled WGS sequence"/>
</dbReference>
<protein>
    <submittedName>
        <fullName evidence="2">Uncharacterized protein</fullName>
    </submittedName>
</protein>
<dbReference type="InterPro" id="IPR000653">
    <property type="entry name" value="DegT/StrS_aminotransferase"/>
</dbReference>
<dbReference type="InterPro" id="IPR015424">
    <property type="entry name" value="PyrdxlP-dep_Trfase"/>
</dbReference>
<dbReference type="OrthoDB" id="10571424at2759"/>
<dbReference type="InterPro" id="IPR015422">
    <property type="entry name" value="PyrdxlP-dep_Trfase_small"/>
</dbReference>
<dbReference type="AlphaFoldDB" id="A0A2S4KLT7"/>
<dbReference type="Pfam" id="PF01041">
    <property type="entry name" value="DegT_DnrJ_EryC1"/>
    <property type="match status" value="1"/>
</dbReference>
<accession>A0A2S4KLT7</accession>
<comment type="caution">
    <text evidence="2">The sequence shown here is derived from an EMBL/GenBank/DDBJ whole genome shotgun (WGS) entry which is preliminary data.</text>
</comment>
<sequence>MARHWQNYPRRRSSNEAGPKPASSLLREGTRVFVLPEFARLAREDLIVTTCLAETPDDIAALRELLDEADRLGTHAIFVNLTAPWCILEARFFRDIQARINDENPGKVKDPALLRGTVGACIVNADLGVEEVLDCSVALRCHGLLDGLVAIPCARGGTVPAHASYTVRTNKHRFLGGRLRERGIPTSMLCPRPLHKQVAYQDFAVANGSCPVAEHAAREVLSVPMHPNLAEDTQQRICAAMKSQQLTTSAKVDGRRASRL</sequence>
<dbReference type="SUPFAM" id="SSF53383">
    <property type="entry name" value="PLP-dependent transferases"/>
    <property type="match status" value="1"/>
</dbReference>
<name>A0A2S4KLT7_9HYPO</name>
<dbReference type="STRING" id="94208.A0A2S4KLT7"/>
<reference evidence="2 3" key="1">
    <citation type="submission" date="2018-01" db="EMBL/GenBank/DDBJ databases">
        <title>Harnessing the power of phylogenomics to disentangle the directionality and signatures of interkingdom host jumping in the parasitic fungal genus Tolypocladium.</title>
        <authorList>
            <person name="Quandt C.A."/>
            <person name="Patterson W."/>
            <person name="Spatafora J.W."/>
        </authorList>
    </citation>
    <scope>NUCLEOTIDE SEQUENCE [LARGE SCALE GENOMIC DNA]</scope>
    <source>
        <strain evidence="2 3">NRBC 100945</strain>
    </source>
</reference>
<evidence type="ECO:0000256" key="1">
    <source>
        <dbReference type="SAM" id="MobiDB-lite"/>
    </source>
</evidence>
<dbReference type="Gene3D" id="3.90.1150.10">
    <property type="entry name" value="Aspartate Aminotransferase, domain 1"/>
    <property type="match status" value="1"/>
</dbReference>
<feature type="region of interest" description="Disordered" evidence="1">
    <location>
        <begin position="1"/>
        <end position="23"/>
    </location>
</feature>
<gene>
    <name evidence="2" type="ORF">TPAR_08651</name>
</gene>
<dbReference type="EMBL" id="PKSG01001093">
    <property type="protein sequence ID" value="POR31147.1"/>
    <property type="molecule type" value="Genomic_DNA"/>
</dbReference>
<keyword evidence="3" id="KW-1185">Reference proteome</keyword>